<dbReference type="InterPro" id="IPR029063">
    <property type="entry name" value="SAM-dependent_MTases_sf"/>
</dbReference>
<dbReference type="AlphaFoldDB" id="A0A2S9Q9K6"/>
<gene>
    <name evidence="2" type="ORF">C5L14_17410</name>
</gene>
<proteinExistence type="predicted"/>
<evidence type="ECO:0000313" key="3">
    <source>
        <dbReference type="Proteomes" id="UP000237682"/>
    </source>
</evidence>
<evidence type="ECO:0000313" key="2">
    <source>
        <dbReference type="EMBL" id="PRH86035.1"/>
    </source>
</evidence>
<dbReference type="Pfam" id="PF13578">
    <property type="entry name" value="Methyltransf_24"/>
    <property type="match status" value="1"/>
</dbReference>
<dbReference type="PANTHER" id="PTHR34203:SF15">
    <property type="entry name" value="SLL1173 PROTEIN"/>
    <property type="match status" value="1"/>
</dbReference>
<dbReference type="RefSeq" id="WP_105863334.1">
    <property type="nucleotide sequence ID" value="NZ_PUEJ01000006.1"/>
</dbReference>
<name>A0A2S9Q9K6_9HYPH</name>
<dbReference type="EMBL" id="PUEJ01000006">
    <property type="protein sequence ID" value="PRH86035.1"/>
    <property type="molecule type" value="Genomic_DNA"/>
</dbReference>
<protein>
    <recommendedName>
        <fullName evidence="1">Methyltransferase FkbM domain-containing protein</fullName>
    </recommendedName>
</protein>
<evidence type="ECO:0000259" key="1">
    <source>
        <dbReference type="Pfam" id="PF05050"/>
    </source>
</evidence>
<comment type="caution">
    <text evidence="2">The sequence shown here is derived from an EMBL/GenBank/DDBJ whole genome shotgun (WGS) entry which is preliminary data.</text>
</comment>
<accession>A0A2S9Q9K6</accession>
<dbReference type="InterPro" id="IPR052514">
    <property type="entry name" value="SAM-dependent_MTase"/>
</dbReference>
<dbReference type="InterPro" id="IPR006342">
    <property type="entry name" value="FkbM_mtfrase"/>
</dbReference>
<dbReference type="OrthoDB" id="8428833at2"/>
<reference evidence="2 3" key="1">
    <citation type="submission" date="2018-02" db="EMBL/GenBank/DDBJ databases">
        <title>Whole genome sequencing of endophytic bacterium.</title>
        <authorList>
            <person name="Eedara R."/>
            <person name="Podile A.R."/>
        </authorList>
    </citation>
    <scope>NUCLEOTIDE SEQUENCE [LARGE SCALE GENOMIC DNA]</scope>
    <source>
        <strain evidence="2 3">RP1T</strain>
    </source>
</reference>
<keyword evidence="3" id="KW-1185">Reference proteome</keyword>
<dbReference type="PANTHER" id="PTHR34203">
    <property type="entry name" value="METHYLTRANSFERASE, FKBM FAMILY PROTEIN"/>
    <property type="match status" value="1"/>
</dbReference>
<dbReference type="NCBIfam" id="TIGR01444">
    <property type="entry name" value="fkbM_fam"/>
    <property type="match status" value="1"/>
</dbReference>
<dbReference type="SUPFAM" id="SSF53335">
    <property type="entry name" value="S-adenosyl-L-methionine-dependent methyltransferases"/>
    <property type="match status" value="2"/>
</dbReference>
<dbReference type="Gene3D" id="3.40.50.150">
    <property type="entry name" value="Vaccinia Virus protein VP39"/>
    <property type="match status" value="2"/>
</dbReference>
<dbReference type="Proteomes" id="UP000237682">
    <property type="component" value="Unassembled WGS sequence"/>
</dbReference>
<dbReference type="Pfam" id="PF05050">
    <property type="entry name" value="Methyltransf_21"/>
    <property type="match status" value="1"/>
</dbReference>
<feature type="domain" description="Methyltransferase FkbM" evidence="1">
    <location>
        <begin position="435"/>
        <end position="575"/>
    </location>
</feature>
<organism evidence="2 3">
    <name type="scientific">Labrys okinawensis</name>
    <dbReference type="NCBI Taxonomy" id="346911"/>
    <lineage>
        <taxon>Bacteria</taxon>
        <taxon>Pseudomonadati</taxon>
        <taxon>Pseudomonadota</taxon>
        <taxon>Alphaproteobacteria</taxon>
        <taxon>Hyphomicrobiales</taxon>
        <taxon>Xanthobacteraceae</taxon>
        <taxon>Labrys</taxon>
    </lineage>
</organism>
<sequence>MPNLVHDIVRYQNKRGGAHRAGTLTTWPLERMEYYLKDHFKGQPLRSVETGCGASTILFSHYAQEHTAYCYDDRAEENSSVNFALGFPGQKKNVNWIFGPTQRTIFSNPLQHDVDIVLIDGPHGYPFPELEYFAFYQHLKVGGILILDDIHIPTINNLYRFLMQDDGFHPQGLAGATAYFQRSASPAFNMEGDDWWLQRYNVQKFPARRFDRIEENFKLPVRIDFQGKLNEPPPFLARGFSLQNGRPVTEGYTSLIQLKLGLKAPTKLTFDIELRPIGVSERRKQLSEQPGFGVVVDNSEIGSYDFEGAGRRRIRFEAQTRGSDVVEVEFRHHGLMAGNALPDWEKSESFDNRYPNFWLDSIDVALDDRLDVRPNLISRVDGSVISFDYKAERVSFLVNDEADSVQAFHASGQFYEAEELERIRARLPDNAGILDVGAHLGNHTVFLGKFADARMIVPIEPQPGAAACLRINCALNRLTNVDLSYLGIALSDQAGTGQTFTHSKHNTGGTVIRQADEGPVQIARGDDLFAGHDFDFIKIDVEGMELKVLGGLEATIQRCRPILFVEVTEANEAQFRRLVRDWNYAVLWSGQTYPKLTNFMLEPGKPAKPARRWFWRS</sequence>